<dbReference type="AlphaFoldDB" id="A0AAD4DB88"/>
<dbReference type="Gene3D" id="3.80.10.10">
    <property type="entry name" value="Ribonuclease Inhibitor"/>
    <property type="match status" value="1"/>
</dbReference>
<accession>A0AAD4DB88</accession>
<dbReference type="Pfam" id="PF12937">
    <property type="entry name" value="F-box-like"/>
    <property type="match status" value="1"/>
</dbReference>
<evidence type="ECO:0000259" key="1">
    <source>
        <dbReference type="Pfam" id="PF12937"/>
    </source>
</evidence>
<dbReference type="InterPro" id="IPR032675">
    <property type="entry name" value="LRR_dom_sf"/>
</dbReference>
<evidence type="ECO:0000313" key="2">
    <source>
        <dbReference type="EMBL" id="KAG0273293.1"/>
    </source>
</evidence>
<name>A0AAD4DB88_9FUNG</name>
<dbReference type="EMBL" id="JAAAIL010000769">
    <property type="protein sequence ID" value="KAG0273293.1"/>
    <property type="molecule type" value="Genomic_DNA"/>
</dbReference>
<keyword evidence="3" id="KW-1185">Reference proteome</keyword>
<dbReference type="InterPro" id="IPR001810">
    <property type="entry name" value="F-box_dom"/>
</dbReference>
<reference evidence="2" key="1">
    <citation type="journal article" date="2020" name="Fungal Divers.">
        <title>Resolving the Mortierellaceae phylogeny through synthesis of multi-gene phylogenetics and phylogenomics.</title>
        <authorList>
            <person name="Vandepol N."/>
            <person name="Liber J."/>
            <person name="Desiro A."/>
            <person name="Na H."/>
            <person name="Kennedy M."/>
            <person name="Barry K."/>
            <person name="Grigoriev I.V."/>
            <person name="Miller A.N."/>
            <person name="O'Donnell K."/>
            <person name="Stajich J.E."/>
            <person name="Bonito G."/>
        </authorList>
    </citation>
    <scope>NUCLEOTIDE SEQUENCE</scope>
    <source>
        <strain evidence="2">NRRL 28262</strain>
    </source>
</reference>
<dbReference type="InterPro" id="IPR036047">
    <property type="entry name" value="F-box-like_dom_sf"/>
</dbReference>
<dbReference type="Proteomes" id="UP001194580">
    <property type="component" value="Unassembled WGS sequence"/>
</dbReference>
<evidence type="ECO:0000313" key="3">
    <source>
        <dbReference type="Proteomes" id="UP001194580"/>
    </source>
</evidence>
<sequence>MAVYSDLPLEVQEKIQARLSQYDLTNCVRVSHAWFTCFNPYLWRSFNLCLRPKKETAQGAAHFKTWIQASDNRGQLALRKYGHLIQELKIRCCSSLVLFVTQDVDGSCCNLRELTFYSGEATMSPVDSNLPPSSAALVQLLQQNKSLKSLTLFAEKGLRIGKKDVFRRYVHCISTWLQWMEALPESLETLTLDTWWSDRTNNFNQEWPTSFPLPVLSRLHSLRFIGVKDRRLNNDPALGLLKVCPNLESLELSVGWNLETTLDEESFVQTLREFCPKLTALKIEGSSSDRHFALLINSCSVQGWKSLTIGEGRPRSWKNSGKAGFGHLASEALLKHAGTLEHVRLQSCDGFNSAAIQQLLCTASQLKRFHAVFGNGTDKVVAPGLSARDLVQSDWVCTELESFACRIYDIPRPDNALPSDANADPTLHSMYESLRVQKQIYERLATLTKLRELVVDLRNQNDRQFGPTMILQNGGFIRDSNELDGLSSSLDSGLDVLKSLAALRTVRIGGLPRGFWEEAEQRWRWKHWPLVRMLPPAEYFEDPVWPPVPDLHLIESTPAVMFPVVYCSGYHDYDTDSESD</sequence>
<organism evidence="2 3">
    <name type="scientific">Linnemannia exigua</name>
    <dbReference type="NCBI Taxonomy" id="604196"/>
    <lineage>
        <taxon>Eukaryota</taxon>
        <taxon>Fungi</taxon>
        <taxon>Fungi incertae sedis</taxon>
        <taxon>Mucoromycota</taxon>
        <taxon>Mortierellomycotina</taxon>
        <taxon>Mortierellomycetes</taxon>
        <taxon>Mortierellales</taxon>
        <taxon>Mortierellaceae</taxon>
        <taxon>Linnemannia</taxon>
    </lineage>
</organism>
<protein>
    <recommendedName>
        <fullName evidence="1">F-box domain-containing protein</fullName>
    </recommendedName>
</protein>
<feature type="domain" description="F-box" evidence="1">
    <location>
        <begin position="5"/>
        <end position="47"/>
    </location>
</feature>
<dbReference type="SUPFAM" id="SSF81383">
    <property type="entry name" value="F-box domain"/>
    <property type="match status" value="1"/>
</dbReference>
<dbReference type="SUPFAM" id="SSF52047">
    <property type="entry name" value="RNI-like"/>
    <property type="match status" value="1"/>
</dbReference>
<proteinExistence type="predicted"/>
<comment type="caution">
    <text evidence="2">The sequence shown here is derived from an EMBL/GenBank/DDBJ whole genome shotgun (WGS) entry which is preliminary data.</text>
</comment>
<gene>
    <name evidence="2" type="ORF">BGZ95_010889</name>
</gene>